<dbReference type="OMA" id="VGEPAIH"/>
<dbReference type="STRING" id="1003232.J9DRC5"/>
<dbReference type="VEuPathDB" id="MicrosporidiaDB:EDEG_00795"/>
<dbReference type="InterPro" id="IPR001830">
    <property type="entry name" value="Glyco_trans_20"/>
</dbReference>
<dbReference type="HOGENOM" id="CLU_002351_7_2_1"/>
<evidence type="ECO:0000313" key="2">
    <source>
        <dbReference type="Proteomes" id="UP000003163"/>
    </source>
</evidence>
<dbReference type="EMBL" id="AFBI03000010">
    <property type="protein sequence ID" value="EJW05110.1"/>
    <property type="molecule type" value="Genomic_DNA"/>
</dbReference>
<keyword evidence="2" id="KW-1185">Reference proteome</keyword>
<dbReference type="FunCoup" id="J9DRC5">
    <property type="interactions" value="18"/>
</dbReference>
<proteinExistence type="predicted"/>
<dbReference type="Proteomes" id="UP000003163">
    <property type="component" value="Unassembled WGS sequence"/>
</dbReference>
<dbReference type="Gene3D" id="3.40.50.2000">
    <property type="entry name" value="Glycogen Phosphorylase B"/>
    <property type="match status" value="2"/>
</dbReference>
<dbReference type="PANTHER" id="PTHR10788">
    <property type="entry name" value="TREHALOSE-6-PHOSPHATE SYNTHASE"/>
    <property type="match status" value="1"/>
</dbReference>
<organism evidence="1 2">
    <name type="scientific">Edhazardia aedis (strain USNM 41457)</name>
    <name type="common">Microsporidian parasite</name>
    <dbReference type="NCBI Taxonomy" id="1003232"/>
    <lineage>
        <taxon>Eukaryota</taxon>
        <taxon>Fungi</taxon>
        <taxon>Fungi incertae sedis</taxon>
        <taxon>Microsporidia</taxon>
        <taxon>Edhazardia</taxon>
    </lineage>
</organism>
<protein>
    <submittedName>
        <fullName evidence="1">Alpha,alpha-trehalose-phosphate synthase (UDP-forming)</fullName>
    </submittedName>
</protein>
<reference evidence="2" key="2">
    <citation type="submission" date="2015-07" db="EMBL/GenBank/DDBJ databases">
        <title>Contrasting host-pathogen interactions and genome evolution in two generalist and specialist microsporidian pathogens of mosquitoes.</title>
        <authorList>
            <consortium name="The Broad Institute Genomics Platform"/>
            <consortium name="The Broad Institute Genome Sequencing Center for Infectious Disease"/>
            <person name="Cuomo C.A."/>
            <person name="Sanscrainte N.D."/>
            <person name="Goldberg J.M."/>
            <person name="Heiman D."/>
            <person name="Young S."/>
            <person name="Zeng Q."/>
            <person name="Becnel J.J."/>
            <person name="Birren B.W."/>
        </authorList>
    </citation>
    <scope>NUCLEOTIDE SEQUENCE [LARGE SCALE GENOMIC DNA]</scope>
    <source>
        <strain evidence="2">USNM 41457</strain>
    </source>
</reference>
<dbReference type="CDD" id="cd03788">
    <property type="entry name" value="GT20_TPS"/>
    <property type="match status" value="1"/>
</dbReference>
<reference evidence="1 2" key="1">
    <citation type="submission" date="2011-08" db="EMBL/GenBank/DDBJ databases">
        <authorList>
            <person name="Liu Z.J."/>
            <person name="Shi F.L."/>
            <person name="Lu J.Q."/>
            <person name="Li M."/>
            <person name="Wang Z.L."/>
        </authorList>
    </citation>
    <scope>NUCLEOTIDE SEQUENCE [LARGE SCALE GENOMIC DNA]</scope>
    <source>
        <strain evidence="1 2">USNM 41457</strain>
    </source>
</reference>
<gene>
    <name evidence="1" type="ORF">EDEG_00795</name>
</gene>
<dbReference type="Pfam" id="PF00982">
    <property type="entry name" value="Glyco_transf_20"/>
    <property type="match status" value="1"/>
</dbReference>
<dbReference type="GO" id="GO:0005829">
    <property type="term" value="C:cytosol"/>
    <property type="evidence" value="ECO:0007669"/>
    <property type="project" value="TreeGrafter"/>
</dbReference>
<accession>J9DRC5</accession>
<dbReference type="InParanoid" id="J9DRC5"/>
<dbReference type="GO" id="GO:0004805">
    <property type="term" value="F:trehalose-phosphatase activity"/>
    <property type="evidence" value="ECO:0007669"/>
    <property type="project" value="TreeGrafter"/>
</dbReference>
<dbReference type="GO" id="GO:0005992">
    <property type="term" value="P:trehalose biosynthetic process"/>
    <property type="evidence" value="ECO:0007669"/>
    <property type="project" value="InterPro"/>
</dbReference>
<dbReference type="GO" id="GO:0003825">
    <property type="term" value="F:alpha,alpha-trehalose-phosphate synthase (UDP-forming) activity"/>
    <property type="evidence" value="ECO:0007669"/>
    <property type="project" value="TreeGrafter"/>
</dbReference>
<name>J9DRC5_EDHAE</name>
<comment type="caution">
    <text evidence="1">The sequence shown here is derived from an EMBL/GenBank/DDBJ whole genome shotgun (WGS) entry which is preliminary data.</text>
</comment>
<dbReference type="OrthoDB" id="755951at2759"/>
<dbReference type="SUPFAM" id="SSF53756">
    <property type="entry name" value="UDP-Glycosyltransferase/glycogen phosphorylase"/>
    <property type="match status" value="1"/>
</dbReference>
<dbReference type="PANTHER" id="PTHR10788:SF106">
    <property type="entry name" value="BCDNA.GH08860"/>
    <property type="match status" value="1"/>
</dbReference>
<evidence type="ECO:0000313" key="1">
    <source>
        <dbReference type="EMBL" id="EJW05110.1"/>
    </source>
</evidence>
<sequence>MTVHYNSERSLQDNMRLIIISNRLPLTITRTNNTFSYKETSGGLVTGLKAVKQTLPFLWIGNISGMNLTEEEKDTITRDCWEFNKSIPVFISKELNEQSYNGFCNGILWPILHTFPDDVSYDPKLFSSYTKFNEIFCDKICELVEEEDIIWVHDYHLMLLPNMLRERLSLKLKKFSIGFFLHTPFSPADVFGQLPCVKQIVEGIMGSDHVAFHTYDYLAHFLDTCTNQLPKRSSYTSYQKSVHQKNLEKKDNKKNLQDSVNVKGLCDKSKSENKTVLESPTVIKKFAKSNDAVIDYHTGDIDIGTRKIRCMAIPIGIDPELFKNTLKKTETKNRIQELKTKYKGKTLIIGVDRTDFIKGIPNRILGFHNYLKKQNVNKDVIFLQICVPSRLDVPEYASLMNRINTLTAELNGSIGNVDDTYMHVLSKSVQFEELCALYSVADVCCISSLMDGMNLVALEYVACQDSNKGVLMLSEFAGCASTLPGSVFFNPWNVDEIANTFEAVINMSQKERDDRHTINSNNVTKFTAVKWAKDNVKCLQEINGNLK</sequence>
<dbReference type="AlphaFoldDB" id="J9DRC5"/>